<name>A0ABX2T0N9_9BACL</name>
<feature type="transmembrane region" description="Helical" evidence="9">
    <location>
        <begin position="198"/>
        <end position="218"/>
    </location>
</feature>
<evidence type="ECO:0000256" key="2">
    <source>
        <dbReference type="ARBA" id="ARBA00022448"/>
    </source>
</evidence>
<dbReference type="RefSeq" id="WP_179939906.1">
    <property type="nucleotide sequence ID" value="NZ_JACBYF010000001.1"/>
</dbReference>
<evidence type="ECO:0000256" key="8">
    <source>
        <dbReference type="ARBA" id="ARBA00035655"/>
    </source>
</evidence>
<feature type="transmembrane region" description="Helical" evidence="9">
    <location>
        <begin position="12"/>
        <end position="30"/>
    </location>
</feature>
<evidence type="ECO:0000256" key="6">
    <source>
        <dbReference type="ARBA" id="ARBA00022989"/>
    </source>
</evidence>
<keyword evidence="7 9" id="KW-0472">Membrane</keyword>
<comment type="similarity">
    <text evidence="8">Belongs to the TsuA/YedE (TC 9.B.102) family.</text>
</comment>
<evidence type="ECO:0000256" key="9">
    <source>
        <dbReference type="SAM" id="Phobius"/>
    </source>
</evidence>
<gene>
    <name evidence="10" type="ORF">HZY85_00880</name>
</gene>
<feature type="transmembrane region" description="Helical" evidence="9">
    <location>
        <begin position="158"/>
        <end position="178"/>
    </location>
</feature>
<dbReference type="PANTHER" id="PTHR30574">
    <property type="entry name" value="INNER MEMBRANE PROTEIN YEDE"/>
    <property type="match status" value="1"/>
</dbReference>
<dbReference type="InterPro" id="IPR007272">
    <property type="entry name" value="Sulf_transp_TsuA/YedE"/>
</dbReference>
<accession>A0ABX2T0N9</accession>
<feature type="transmembrane region" description="Helical" evidence="9">
    <location>
        <begin position="126"/>
        <end position="146"/>
    </location>
</feature>
<dbReference type="EMBL" id="JACBYF010000001">
    <property type="protein sequence ID" value="NYS46750.1"/>
    <property type="molecule type" value="Genomic_DNA"/>
</dbReference>
<dbReference type="Pfam" id="PF04143">
    <property type="entry name" value="Sulf_transp"/>
    <property type="match status" value="1"/>
</dbReference>
<dbReference type="PANTHER" id="PTHR30574:SF1">
    <property type="entry name" value="SULPHUR TRANSPORT DOMAIN-CONTAINING PROTEIN"/>
    <property type="match status" value="1"/>
</dbReference>
<reference evidence="10 11" key="1">
    <citation type="submission" date="2020-07" db="EMBL/GenBank/DDBJ databases">
        <title>MOT database genomes.</title>
        <authorList>
            <person name="Joseph S."/>
            <person name="Aduse-Opoku J."/>
            <person name="Hashim A."/>
            <person name="Wade W."/>
            <person name="Curtis M."/>
        </authorList>
    </citation>
    <scope>NUCLEOTIDE SEQUENCE [LARGE SCALE GENOMIC DNA]</scope>
    <source>
        <strain evidence="10 11">CIP 106318</strain>
    </source>
</reference>
<keyword evidence="2" id="KW-0813">Transport</keyword>
<protein>
    <submittedName>
        <fullName evidence="10">YeeE/YedE family protein</fullName>
    </submittedName>
</protein>
<feature type="transmembrane region" description="Helical" evidence="9">
    <location>
        <begin position="403"/>
        <end position="421"/>
    </location>
</feature>
<keyword evidence="6 9" id="KW-1133">Transmembrane helix</keyword>
<keyword evidence="11" id="KW-1185">Reference proteome</keyword>
<proteinExistence type="inferred from homology"/>
<keyword evidence="5 9" id="KW-0812">Transmembrane</keyword>
<feature type="transmembrane region" description="Helical" evidence="9">
    <location>
        <begin position="333"/>
        <end position="353"/>
    </location>
</feature>
<comment type="caution">
    <text evidence="10">The sequence shown here is derived from an EMBL/GenBank/DDBJ whole genome shotgun (WGS) entry which is preliminary data.</text>
</comment>
<evidence type="ECO:0000256" key="5">
    <source>
        <dbReference type="ARBA" id="ARBA00022692"/>
    </source>
</evidence>
<evidence type="ECO:0000313" key="11">
    <source>
        <dbReference type="Proteomes" id="UP000531840"/>
    </source>
</evidence>
<sequence>MDSKTFAKNFKIWQPIVGLAIILFLVWFGLHLGSKASKLSFGLLAGFSLGYTLTRSRFGFAGGIKRVYVRGEGSLTKALLIAFGTATIIYGVIQWTAYNKGAVPAYLAKAGEAIIPGTQNVFMTNIGTMLGGFVFGIGMIIAGGCASGTLADFGEGEGHALIAFPLFVLGTIPGHYLRAVIDRNPIGKVGIRGYLPEYVGYLGAGVITIGLLVILYGFTKKYENTRKAEGTYLDPKSDYLDFEKPLTDEMESNPFGWNLYHKVFVQRWNFITGAMILSIISGCIMIFTNKAWGVTSAFTKLGVWFVGLFGVKFSDESFKSIYKALDHGILSDAGVILDIGIVFGAFVAFLMAGRFKISLSFNKTNAFLFALGGLLMGFGSRLAKGCNIGALYSSLPNFSFSGWAFMLAISLGAVAGLRLFAKGKSSLVPPRHRDPRDFQ</sequence>
<evidence type="ECO:0000256" key="3">
    <source>
        <dbReference type="ARBA" id="ARBA00022475"/>
    </source>
</evidence>
<organism evidence="10 11">
    <name type="scientific">Gemelliphila palaticanis</name>
    <dbReference type="NCBI Taxonomy" id="81950"/>
    <lineage>
        <taxon>Bacteria</taxon>
        <taxon>Bacillati</taxon>
        <taxon>Bacillota</taxon>
        <taxon>Bacilli</taxon>
        <taxon>Bacillales</taxon>
        <taxon>Gemellaceae</taxon>
        <taxon>Gemelliphila</taxon>
    </lineage>
</organism>
<comment type="subcellular location">
    <subcellularLocation>
        <location evidence="1">Cell inner membrane</location>
        <topology evidence="1">Multi-pass membrane protein</topology>
    </subcellularLocation>
</comment>
<dbReference type="Proteomes" id="UP000531840">
    <property type="component" value="Unassembled WGS sequence"/>
</dbReference>
<evidence type="ECO:0000256" key="4">
    <source>
        <dbReference type="ARBA" id="ARBA00022519"/>
    </source>
</evidence>
<feature type="transmembrane region" description="Helical" evidence="9">
    <location>
        <begin position="268"/>
        <end position="288"/>
    </location>
</feature>
<keyword evidence="4" id="KW-0997">Cell inner membrane</keyword>
<evidence type="ECO:0000256" key="1">
    <source>
        <dbReference type="ARBA" id="ARBA00004429"/>
    </source>
</evidence>
<feature type="transmembrane region" description="Helical" evidence="9">
    <location>
        <begin position="365"/>
        <end position="383"/>
    </location>
</feature>
<feature type="transmembrane region" description="Helical" evidence="9">
    <location>
        <begin position="36"/>
        <end position="54"/>
    </location>
</feature>
<feature type="transmembrane region" description="Helical" evidence="9">
    <location>
        <begin position="75"/>
        <end position="97"/>
    </location>
</feature>
<keyword evidence="3" id="KW-1003">Cell membrane</keyword>
<evidence type="ECO:0000256" key="7">
    <source>
        <dbReference type="ARBA" id="ARBA00023136"/>
    </source>
</evidence>
<evidence type="ECO:0000313" key="10">
    <source>
        <dbReference type="EMBL" id="NYS46750.1"/>
    </source>
</evidence>